<keyword evidence="2" id="KW-0132">Cell division</keyword>
<name>A0A6A4TC54_SCOMX</name>
<sequence>MITSELPVLQDSSNESGATDAVGLSMSMSEIEDPEVKGKKKRGRPGKQAPTSNKKPRKTPADKAVGPARGRGKANGVAQHNGDGGDPVTLFEVVKLGKSAMQSVVDEWIESYKQDRDLALLDLINFFIQCSGCKGTVRIEMFRNMQNAEIIRKMTEEFDEDSGDYPLTMPGPLWKKFRYNFCEFISVLIRQCQYSIIYDEYMMDTVISLLTGLSDSQVRAFRHTSTLAAMKLMTALVNVALNLSIHQDNTQRQYEAERNKIAGKRANEKLELLLQKRKELQENQDEIENMMNSIFKGIFVHRYRDAIAEIRAICIEEIGVWMKMYSDAFLNDSYLKYVGWTLHDRQGEVRLKCLKALQNLYTNRELFPKLELFTNRFKDRIVSMTLDKEYDVAVEAIRLVTLILQGSEDALSNEDCENVYHLVYSAHRPVAVAAGEFLHRKLFSRHDPQAEEALAKRRGRSSPNGNLLRMLVLFFLESEVLTAKERKTQIDDKNKLTEHYIMALPMLLSKYQADSEKVANLLQIPQFFDLDVYSAGRMEKHLDALLKQIRLVVEKHIEADVLEACSKTYSILCSEEYTIMNRVDIARSQLIDEMTDRFAHSVEELLQEAEEADDDDIYNVLSTLKRLTAFHNAHDLTRWDLFGSCYRLLKAGIEQGSMPEQIAVQALQCSHYSILWQLVKITEGAPSKAFMLLCDLLMIFSHQLVSGGREGLQPLVFNPDSTLQNELLNFVLDHVFIDQDDESQSMEGDEEDEANKIEALHKRRNLLAAFCKLIIYDIYYNDYGDIIKETLSKTRQTDKILCAKTLILSLQQLFNELLQDQGPNLDRTSSHVSGIKELARRFALTFGLDQIKTREAVATLHKDGIEFAFKYQNPRGAEFPPLNLAFLEVLSEFSSKLIRQDKKTVHSYLEKFMSESMSERREDVWLPLISYRNSLLTGGDEDHMSVTSGSSSKTGSVRSKKGRPPVHKKRIEEESSVEGSWLMRNDTLPTPGALQTPQLTSTVLRENRPAEHMPDPDSEPGSENDFVHNPQMQMSWLGQQKMEEVNRKDRTGLNYIKSRSNQGVRQTVRGLMEDDAEPIFEDVMMSSRGQLEDMNEEFEDTMVIDLPPSRNRRERAELRPDFFDSAAMIEDESWICRWIPKSPGSPPEASSEHPLSFYQTGRRIQNLVVIMEDLRPAPPPPRPPPSVPLQPVVGLALLNGLGYLFILLTRILGRRSHPAFSKTHFISLVQSIGQIFLKPPLNSHYYVYERRTSNTRDRIEKNHQEGLETTTEHGMICIFS</sequence>
<evidence type="ECO:0000256" key="5">
    <source>
        <dbReference type="SAM" id="Phobius"/>
    </source>
</evidence>
<dbReference type="GO" id="GO:0000785">
    <property type="term" value="C:chromatin"/>
    <property type="evidence" value="ECO:0007669"/>
    <property type="project" value="UniProtKB-UniRule"/>
</dbReference>
<dbReference type="InterPro" id="IPR056396">
    <property type="entry name" value="HEAT_SCC3-SA"/>
</dbReference>
<evidence type="ECO:0000259" key="6">
    <source>
        <dbReference type="PROSITE" id="PS51425"/>
    </source>
</evidence>
<feature type="region of interest" description="Disordered" evidence="4">
    <location>
        <begin position="1"/>
        <end position="84"/>
    </location>
</feature>
<dbReference type="GO" id="GO:0005634">
    <property type="term" value="C:nucleus"/>
    <property type="evidence" value="ECO:0007669"/>
    <property type="project" value="UniProtKB-SubCell"/>
</dbReference>
<feature type="compositionally biased region" description="Basic residues" evidence="4">
    <location>
        <begin position="958"/>
        <end position="969"/>
    </location>
</feature>
<accession>A0A6A4TC54</accession>
<gene>
    <name evidence="7" type="ORF">F2P81_003215</name>
</gene>
<feature type="region of interest" description="Disordered" evidence="4">
    <location>
        <begin position="937"/>
        <end position="1027"/>
    </location>
</feature>
<protein>
    <recommendedName>
        <fullName evidence="2">Cohesin subunit SA</fullName>
    </recommendedName>
    <alternativeName>
        <fullName evidence="2">SCC3 homolog</fullName>
    </alternativeName>
    <alternativeName>
        <fullName evidence="2">Stromal antigen</fullName>
    </alternativeName>
</protein>
<keyword evidence="5" id="KW-1133">Transmembrane helix</keyword>
<dbReference type="InterPro" id="IPR020839">
    <property type="entry name" value="SCD"/>
</dbReference>
<keyword evidence="5" id="KW-0812">Transmembrane</keyword>
<evidence type="ECO:0000256" key="1">
    <source>
        <dbReference type="ARBA" id="ARBA00005486"/>
    </source>
</evidence>
<keyword evidence="2" id="KW-0131">Cell cycle</keyword>
<dbReference type="PANTHER" id="PTHR11199">
    <property type="entry name" value="STROMAL ANTIGEN"/>
    <property type="match status" value="1"/>
</dbReference>
<dbReference type="GO" id="GO:0003682">
    <property type="term" value="F:chromatin binding"/>
    <property type="evidence" value="ECO:0007669"/>
    <property type="project" value="TreeGrafter"/>
</dbReference>
<dbReference type="GO" id="GO:0000775">
    <property type="term" value="C:chromosome, centromeric region"/>
    <property type="evidence" value="ECO:0007669"/>
    <property type="project" value="UniProtKB-SubCell"/>
</dbReference>
<dbReference type="Pfam" id="PF08514">
    <property type="entry name" value="STAG"/>
    <property type="match status" value="1"/>
</dbReference>
<comment type="caution">
    <text evidence="7">The sequence shown here is derived from an EMBL/GenBank/DDBJ whole genome shotgun (WGS) entry which is preliminary data.</text>
</comment>
<keyword evidence="3" id="KW-0175">Coiled coil</keyword>
<comment type="similarity">
    <text evidence="1 2">Belongs to the SCC3 family.</text>
</comment>
<dbReference type="GO" id="GO:0051301">
    <property type="term" value="P:cell division"/>
    <property type="evidence" value="ECO:0007669"/>
    <property type="project" value="UniProtKB-UniRule"/>
</dbReference>
<evidence type="ECO:0000313" key="7">
    <source>
        <dbReference type="EMBL" id="KAF0044057.1"/>
    </source>
</evidence>
<dbReference type="GO" id="GO:0007059">
    <property type="term" value="P:chromosome segregation"/>
    <property type="evidence" value="ECO:0007669"/>
    <property type="project" value="UniProtKB-KW"/>
</dbReference>
<feature type="compositionally biased region" description="Low complexity" evidence="4">
    <location>
        <begin position="945"/>
        <end position="957"/>
    </location>
</feature>
<comment type="subunit">
    <text evidence="2">Part of the cohesin complex which is composed of a heterodimer between a SMC1 protein (SMC1A or SMC1B) and SMC3, which are attached via their hinge domain, and RAD21 which link them at their heads, and one STAG protein.</text>
</comment>
<evidence type="ECO:0000256" key="2">
    <source>
        <dbReference type="RuleBase" id="RU369063"/>
    </source>
</evidence>
<dbReference type="Proteomes" id="UP000438429">
    <property type="component" value="Unassembled WGS sequence"/>
</dbReference>
<reference evidence="7 8" key="1">
    <citation type="submission" date="2019-06" db="EMBL/GenBank/DDBJ databases">
        <title>Draft genomes of female and male turbot (Scophthalmus maximus).</title>
        <authorList>
            <person name="Xu H."/>
            <person name="Xu X.-W."/>
            <person name="Shao C."/>
            <person name="Chen S."/>
        </authorList>
    </citation>
    <scope>NUCLEOTIDE SEQUENCE [LARGE SCALE GENOMIC DNA]</scope>
    <source>
        <strain evidence="7">Ysfricsl-2016a</strain>
        <tissue evidence="7">Blood</tissue>
    </source>
</reference>
<dbReference type="PANTHER" id="PTHR11199:SF6">
    <property type="entry name" value="COHESIN SUBUNIT SA-1"/>
    <property type="match status" value="1"/>
</dbReference>
<dbReference type="InterPro" id="IPR013721">
    <property type="entry name" value="STAG"/>
</dbReference>
<dbReference type="Pfam" id="PF21581">
    <property type="entry name" value="SCD"/>
    <property type="match status" value="1"/>
</dbReference>
<dbReference type="SUPFAM" id="SSF48371">
    <property type="entry name" value="ARM repeat"/>
    <property type="match status" value="1"/>
</dbReference>
<evidence type="ECO:0000256" key="3">
    <source>
        <dbReference type="SAM" id="Coils"/>
    </source>
</evidence>
<dbReference type="GO" id="GO:0008278">
    <property type="term" value="C:cohesin complex"/>
    <property type="evidence" value="ECO:0007669"/>
    <property type="project" value="UniProtKB-UniRule"/>
</dbReference>
<proteinExistence type="inferred from homology"/>
<feature type="coiled-coil region" evidence="3">
    <location>
        <begin position="263"/>
        <end position="293"/>
    </location>
</feature>
<keyword evidence="2" id="KW-0159">Chromosome partition</keyword>
<keyword evidence="2" id="KW-0158">Chromosome</keyword>
<comment type="function">
    <text evidence="2">Component of cohesin complex, a complex required for the cohesion of sister chromatids after DNA replication. The cohesin complex apparently forms a large proteinaceous ring within which sister chromatids can be trapped. At anaphase, the complex is cleaved and dissociates from chromatin, allowing sister chromatids to segregate.</text>
</comment>
<dbReference type="InterPro" id="IPR039662">
    <property type="entry name" value="Cohesin_Scc3/SA"/>
</dbReference>
<feature type="compositionally biased region" description="Basic and acidic residues" evidence="4">
    <location>
        <begin position="1005"/>
        <end position="1015"/>
    </location>
</feature>
<evidence type="ECO:0000313" key="8">
    <source>
        <dbReference type="Proteomes" id="UP000438429"/>
    </source>
</evidence>
<keyword evidence="5" id="KW-0472">Membrane</keyword>
<evidence type="ECO:0000256" key="4">
    <source>
        <dbReference type="SAM" id="MobiDB-lite"/>
    </source>
</evidence>
<dbReference type="EMBL" id="VEVO01000003">
    <property type="protein sequence ID" value="KAF0044057.1"/>
    <property type="molecule type" value="Genomic_DNA"/>
</dbReference>
<feature type="transmembrane region" description="Helical" evidence="5">
    <location>
        <begin position="1192"/>
        <end position="1212"/>
    </location>
</feature>
<feature type="compositionally biased region" description="Polar residues" evidence="4">
    <location>
        <begin position="993"/>
        <end position="1004"/>
    </location>
</feature>
<dbReference type="AlphaFoldDB" id="A0A6A4TC54"/>
<organism evidence="7 8">
    <name type="scientific">Scophthalmus maximus</name>
    <name type="common">Turbot</name>
    <name type="synonym">Psetta maxima</name>
    <dbReference type="NCBI Taxonomy" id="52904"/>
    <lineage>
        <taxon>Eukaryota</taxon>
        <taxon>Metazoa</taxon>
        <taxon>Chordata</taxon>
        <taxon>Craniata</taxon>
        <taxon>Vertebrata</taxon>
        <taxon>Euteleostomi</taxon>
        <taxon>Actinopterygii</taxon>
        <taxon>Neopterygii</taxon>
        <taxon>Teleostei</taxon>
        <taxon>Neoteleostei</taxon>
        <taxon>Acanthomorphata</taxon>
        <taxon>Carangaria</taxon>
        <taxon>Pleuronectiformes</taxon>
        <taxon>Pleuronectoidei</taxon>
        <taxon>Scophthalmidae</taxon>
        <taxon>Scophthalmus</taxon>
    </lineage>
</organism>
<feature type="domain" description="SCD" evidence="6">
    <location>
        <begin position="299"/>
        <end position="384"/>
    </location>
</feature>
<dbReference type="PROSITE" id="PS51425">
    <property type="entry name" value="SCD"/>
    <property type="match status" value="1"/>
</dbReference>
<comment type="subcellular location">
    <subcellularLocation>
        <location evidence="2">Nucleus</location>
    </subcellularLocation>
    <subcellularLocation>
        <location evidence="2">Chromosome</location>
    </subcellularLocation>
    <subcellularLocation>
        <location evidence="2">Chromosome</location>
        <location evidence="2">Centromere</location>
    </subcellularLocation>
</comment>
<dbReference type="InterPro" id="IPR016024">
    <property type="entry name" value="ARM-type_fold"/>
</dbReference>
<dbReference type="GO" id="GO:0007062">
    <property type="term" value="P:sister chromatid cohesion"/>
    <property type="evidence" value="ECO:0007669"/>
    <property type="project" value="UniProtKB-UniRule"/>
</dbReference>
<dbReference type="Pfam" id="PF24571">
    <property type="entry name" value="HEAT_SCC3-SA"/>
    <property type="match status" value="1"/>
</dbReference>
<keyword evidence="2" id="KW-0539">Nucleus</keyword>